<accession>A0ACC3D058</accession>
<feature type="non-terminal residue" evidence="1">
    <location>
        <position position="78"/>
    </location>
</feature>
<reference evidence="1" key="1">
    <citation type="submission" date="2024-09" db="EMBL/GenBank/DDBJ databases">
        <title>Black Yeasts Isolated from many extreme environments.</title>
        <authorList>
            <person name="Coleine C."/>
            <person name="Stajich J.E."/>
            <person name="Selbmann L."/>
        </authorList>
    </citation>
    <scope>NUCLEOTIDE SEQUENCE</scope>
    <source>
        <strain evidence="1">CCFEE 5737</strain>
    </source>
</reference>
<organism evidence="1 2">
    <name type="scientific">Coniosporium uncinatum</name>
    <dbReference type="NCBI Taxonomy" id="93489"/>
    <lineage>
        <taxon>Eukaryota</taxon>
        <taxon>Fungi</taxon>
        <taxon>Dikarya</taxon>
        <taxon>Ascomycota</taxon>
        <taxon>Pezizomycotina</taxon>
        <taxon>Dothideomycetes</taxon>
        <taxon>Dothideomycetes incertae sedis</taxon>
        <taxon>Coniosporium</taxon>
    </lineage>
</organism>
<dbReference type="Proteomes" id="UP001186974">
    <property type="component" value="Unassembled WGS sequence"/>
</dbReference>
<gene>
    <name evidence="1" type="ORF">LTS18_009852</name>
</gene>
<sequence>LLKIGRLPMPHARKTGYAPQEKESSAPVTAASSEEQEQTSSEPRRSEVGLAPTSNSEPVDKEADRRDDPDPDAEPSSR</sequence>
<name>A0ACC3D058_9PEZI</name>
<dbReference type="EMBL" id="JAWDJW010009037">
    <property type="protein sequence ID" value="KAK3059881.1"/>
    <property type="molecule type" value="Genomic_DNA"/>
</dbReference>
<protein>
    <submittedName>
        <fullName evidence="1">Uncharacterized protein</fullName>
    </submittedName>
</protein>
<keyword evidence="2" id="KW-1185">Reference proteome</keyword>
<comment type="caution">
    <text evidence="1">The sequence shown here is derived from an EMBL/GenBank/DDBJ whole genome shotgun (WGS) entry which is preliminary data.</text>
</comment>
<evidence type="ECO:0000313" key="1">
    <source>
        <dbReference type="EMBL" id="KAK3059881.1"/>
    </source>
</evidence>
<feature type="non-terminal residue" evidence="1">
    <location>
        <position position="1"/>
    </location>
</feature>
<evidence type="ECO:0000313" key="2">
    <source>
        <dbReference type="Proteomes" id="UP001186974"/>
    </source>
</evidence>
<proteinExistence type="predicted"/>